<dbReference type="InterPro" id="IPR052056">
    <property type="entry name" value="Mono-ARTD/PARP"/>
</dbReference>
<feature type="compositionally biased region" description="Polar residues" evidence="7">
    <location>
        <begin position="740"/>
        <end position="765"/>
    </location>
</feature>
<keyword evidence="4 6" id="KW-0520">NAD</keyword>
<dbReference type="PANTHER" id="PTHR14453">
    <property type="entry name" value="PARP/ZINC FINGER CCCH TYPE DOMAIN CONTAINING PROTEIN"/>
    <property type="match status" value="1"/>
</dbReference>
<sequence>MAEALDESKSSPIDRDEVTRPCLSVQLTQHFHNDKRENAHVEKDFMDDDSSTSNIPCELCSAQVSFYDYEAHYRQCLKVEKQRIADITGHADDELLPCEYCSQLFGIHNLYSHMEQCARSQRQHATTTTTNADHVLIPCEYCSVPVHIEEWTKHTNECAENERQRITKATEFTNDDLIPCEYCDKMFAAVYLEEHQTECRREQLTSPGNHGGEAFYGAYPFPHTWNRSSPYNISRYDLEPSSDEYQYVAEKFRKSLPSNEIVGIERIQNRRWFKQYDAHKDDFIERYGQSTEQWLFHGCKSESVDAIINDCFNRSHAVRCAAGQGIYFATDAAISFSYTQPDASNIRHMFMARVLIGQTAQGNSSTRVCPAGYDTTGGGTVFLTVNSDRPILFFNLYPLNMVSTYGQRQRAKYQFLMGINGVLLAFAIFIIVAMSIYWGFFEEWTIWTDYTMAWVEFNFFIYYWDRLTITRVYLSLIYIYGFVLLASIVFNESLTNQTIFSLFDLVIACQIHGYRHRNIFLMEYTPYALFGLGIITILGGLAWFAVTMINMNAGFLTKETFLLERLRFKGNAFKELKYREESFHLVTSGRVPPRVFILTAFVNQRQRDFHCCGWNSYLDYGASHKTDLPDTCCHKYKINYGCGKNMLINPDPNIVNTRGCGPLMKYWYRRGFWENIFMSLFGVVMGAYMLFVFQRNRREFVQLRDEADDRKRIIRTHSMGSVRSTTNNNNSSKSNMPRYQYTSMKSSPTNGTTAEYDSDNNSGSVLYQARPTIDQNA</sequence>
<reference evidence="10" key="1">
    <citation type="submission" date="2021-02" db="EMBL/GenBank/DDBJ databases">
        <authorList>
            <person name="Nowell W R."/>
        </authorList>
    </citation>
    <scope>NUCLEOTIDE SEQUENCE</scope>
</reference>
<dbReference type="Pfam" id="PF00644">
    <property type="entry name" value="PARP"/>
    <property type="match status" value="1"/>
</dbReference>
<keyword evidence="8" id="KW-1133">Transmembrane helix</keyword>
<dbReference type="Gene3D" id="3.90.228.10">
    <property type="match status" value="1"/>
</dbReference>
<dbReference type="InterPro" id="IPR012317">
    <property type="entry name" value="Poly(ADP-ribose)pol_cat_dom"/>
</dbReference>
<dbReference type="PANTHER" id="PTHR14453:SF67">
    <property type="entry name" value="POLY [ADP-RIBOSE] POLYMERASE"/>
    <property type="match status" value="1"/>
</dbReference>
<evidence type="ECO:0000313" key="11">
    <source>
        <dbReference type="Proteomes" id="UP000663828"/>
    </source>
</evidence>
<keyword evidence="8" id="KW-0812">Transmembrane</keyword>
<feature type="domain" description="PARP catalytic" evidence="9">
    <location>
        <begin position="219"/>
        <end position="426"/>
    </location>
</feature>
<feature type="transmembrane region" description="Helical" evidence="8">
    <location>
        <begin position="471"/>
        <end position="490"/>
    </location>
</feature>
<dbReference type="Gene3D" id="1.10.1450.10">
    <property type="entry name" value="Tetraspanin"/>
    <property type="match status" value="1"/>
</dbReference>
<evidence type="ECO:0000256" key="3">
    <source>
        <dbReference type="ARBA" id="ARBA00022679"/>
    </source>
</evidence>
<evidence type="ECO:0000256" key="7">
    <source>
        <dbReference type="SAM" id="MobiDB-lite"/>
    </source>
</evidence>
<dbReference type="PROSITE" id="PS51059">
    <property type="entry name" value="PARP_CATALYTIC"/>
    <property type="match status" value="1"/>
</dbReference>
<accession>A0A814Q4D3</accession>
<dbReference type="InterPro" id="IPR008952">
    <property type="entry name" value="Tetraspanin_EC2_sf"/>
</dbReference>
<feature type="compositionally biased region" description="Low complexity" evidence="7">
    <location>
        <begin position="724"/>
        <end position="735"/>
    </location>
</feature>
<evidence type="ECO:0000256" key="6">
    <source>
        <dbReference type="RuleBase" id="RU362114"/>
    </source>
</evidence>
<dbReference type="CDD" id="cd03127">
    <property type="entry name" value="tetraspanin_LEL"/>
    <property type="match status" value="1"/>
</dbReference>
<feature type="region of interest" description="Disordered" evidence="7">
    <location>
        <begin position="716"/>
        <end position="777"/>
    </location>
</feature>
<evidence type="ECO:0000256" key="1">
    <source>
        <dbReference type="ARBA" id="ARBA00004123"/>
    </source>
</evidence>
<dbReference type="GO" id="GO:0016020">
    <property type="term" value="C:membrane"/>
    <property type="evidence" value="ECO:0007669"/>
    <property type="project" value="InterPro"/>
</dbReference>
<organism evidence="10 11">
    <name type="scientific">Adineta ricciae</name>
    <name type="common">Rotifer</name>
    <dbReference type="NCBI Taxonomy" id="249248"/>
    <lineage>
        <taxon>Eukaryota</taxon>
        <taxon>Metazoa</taxon>
        <taxon>Spiralia</taxon>
        <taxon>Gnathifera</taxon>
        <taxon>Rotifera</taxon>
        <taxon>Eurotatoria</taxon>
        <taxon>Bdelloidea</taxon>
        <taxon>Adinetida</taxon>
        <taxon>Adinetidae</taxon>
        <taxon>Adineta</taxon>
    </lineage>
</organism>
<dbReference type="AlphaFoldDB" id="A0A814Q4D3"/>
<feature type="transmembrane region" description="Helical" evidence="8">
    <location>
        <begin position="526"/>
        <end position="546"/>
    </location>
</feature>
<comment type="caution">
    <text evidence="10">The sequence shown here is derived from an EMBL/GenBank/DDBJ whole genome shotgun (WGS) entry which is preliminary data.</text>
</comment>
<keyword evidence="2 6" id="KW-0328">Glycosyltransferase</keyword>
<feature type="transmembrane region" description="Helical" evidence="8">
    <location>
        <begin position="415"/>
        <end position="438"/>
    </location>
</feature>
<name>A0A814Q4D3_ADIRI</name>
<evidence type="ECO:0000259" key="9">
    <source>
        <dbReference type="PROSITE" id="PS51059"/>
    </source>
</evidence>
<dbReference type="GO" id="GO:0003714">
    <property type="term" value="F:transcription corepressor activity"/>
    <property type="evidence" value="ECO:0007669"/>
    <property type="project" value="TreeGrafter"/>
</dbReference>
<evidence type="ECO:0000256" key="5">
    <source>
        <dbReference type="ARBA" id="ARBA00023242"/>
    </source>
</evidence>
<evidence type="ECO:0000256" key="8">
    <source>
        <dbReference type="SAM" id="Phobius"/>
    </source>
</evidence>
<comment type="subcellular location">
    <subcellularLocation>
        <location evidence="1">Nucleus</location>
    </subcellularLocation>
</comment>
<dbReference type="SUPFAM" id="SSF56399">
    <property type="entry name" value="ADP-ribosylation"/>
    <property type="match status" value="1"/>
</dbReference>
<dbReference type="GO" id="GO:0003950">
    <property type="term" value="F:NAD+ poly-ADP-ribosyltransferase activity"/>
    <property type="evidence" value="ECO:0007669"/>
    <property type="project" value="UniProtKB-UniRule"/>
</dbReference>
<proteinExistence type="predicted"/>
<gene>
    <name evidence="10" type="ORF">XAT740_LOCUS19074</name>
</gene>
<keyword evidence="11" id="KW-1185">Reference proteome</keyword>
<protein>
    <recommendedName>
        <fullName evidence="6">Poly [ADP-ribose] polymerase</fullName>
        <shortName evidence="6">PARP</shortName>
        <ecNumber evidence="6">2.4.2.-</ecNumber>
    </recommendedName>
</protein>
<evidence type="ECO:0000256" key="2">
    <source>
        <dbReference type="ARBA" id="ARBA00022676"/>
    </source>
</evidence>
<dbReference type="GO" id="GO:0005634">
    <property type="term" value="C:nucleus"/>
    <property type="evidence" value="ECO:0007669"/>
    <property type="project" value="UniProtKB-SubCell"/>
</dbReference>
<evidence type="ECO:0000256" key="4">
    <source>
        <dbReference type="ARBA" id="ARBA00023027"/>
    </source>
</evidence>
<dbReference type="EC" id="2.4.2.-" evidence="6"/>
<keyword evidence="5" id="KW-0539">Nucleus</keyword>
<dbReference type="Pfam" id="PF13913">
    <property type="entry name" value="zf-C2HC_2"/>
    <property type="match status" value="1"/>
</dbReference>
<dbReference type="Proteomes" id="UP000663828">
    <property type="component" value="Unassembled WGS sequence"/>
</dbReference>
<dbReference type="GO" id="GO:0010629">
    <property type="term" value="P:negative regulation of gene expression"/>
    <property type="evidence" value="ECO:0007669"/>
    <property type="project" value="TreeGrafter"/>
</dbReference>
<feature type="transmembrane region" description="Helical" evidence="8">
    <location>
        <begin position="672"/>
        <end position="693"/>
    </location>
</feature>
<dbReference type="SUPFAM" id="SSF48652">
    <property type="entry name" value="Tetraspanin"/>
    <property type="match status" value="1"/>
</dbReference>
<dbReference type="EMBL" id="CAJNOR010001292">
    <property type="protein sequence ID" value="CAF1115130.1"/>
    <property type="molecule type" value="Genomic_DNA"/>
</dbReference>
<keyword evidence="8" id="KW-0472">Membrane</keyword>
<evidence type="ECO:0000313" key="10">
    <source>
        <dbReference type="EMBL" id="CAF1115130.1"/>
    </source>
</evidence>
<keyword evidence="3 6" id="KW-0808">Transferase</keyword>
<dbReference type="GO" id="GO:0005737">
    <property type="term" value="C:cytoplasm"/>
    <property type="evidence" value="ECO:0007669"/>
    <property type="project" value="TreeGrafter"/>
</dbReference>